<evidence type="ECO:0000256" key="10">
    <source>
        <dbReference type="PROSITE-ProRule" id="PRU00042"/>
    </source>
</evidence>
<evidence type="ECO:0000256" key="7">
    <source>
        <dbReference type="ARBA" id="ARBA00023125"/>
    </source>
</evidence>
<reference evidence="12 13" key="1">
    <citation type="submission" date="2015-09" db="EMBL/GenBank/DDBJ databases">
        <title>Draft genome of the parasitic nematode Teladorsagia circumcincta isolate WARC Sus (inbred).</title>
        <authorList>
            <person name="Mitreva M."/>
        </authorList>
    </citation>
    <scope>NUCLEOTIDE SEQUENCE [LARGE SCALE GENOMIC DNA]</scope>
    <source>
        <strain evidence="12 13">S</strain>
    </source>
</reference>
<dbReference type="PROSITE" id="PS50157">
    <property type="entry name" value="ZINC_FINGER_C2H2_2"/>
    <property type="match status" value="1"/>
</dbReference>
<dbReference type="PANTHER" id="PTHR23235">
    <property type="entry name" value="KRUEPPEL-LIKE TRANSCRIPTION FACTOR"/>
    <property type="match status" value="1"/>
</dbReference>
<dbReference type="InterPro" id="IPR036236">
    <property type="entry name" value="Znf_C2H2_sf"/>
</dbReference>
<name>A0A2G9U627_TELCI</name>
<keyword evidence="9" id="KW-0539">Nucleus</keyword>
<keyword evidence="4 10" id="KW-0863">Zinc-finger</keyword>
<evidence type="ECO:0000256" key="2">
    <source>
        <dbReference type="ARBA" id="ARBA00022723"/>
    </source>
</evidence>
<evidence type="ECO:0000259" key="11">
    <source>
        <dbReference type="PROSITE" id="PS50157"/>
    </source>
</evidence>
<feature type="domain" description="C2H2-type" evidence="11">
    <location>
        <begin position="26"/>
        <end position="53"/>
    </location>
</feature>
<evidence type="ECO:0000256" key="4">
    <source>
        <dbReference type="ARBA" id="ARBA00022771"/>
    </source>
</evidence>
<proteinExistence type="predicted"/>
<keyword evidence="3" id="KW-0677">Repeat</keyword>
<dbReference type="Gene3D" id="3.30.160.60">
    <property type="entry name" value="Classic Zinc Finger"/>
    <property type="match status" value="1"/>
</dbReference>
<evidence type="ECO:0000313" key="13">
    <source>
        <dbReference type="Proteomes" id="UP000230423"/>
    </source>
</evidence>
<dbReference type="PROSITE" id="PS00028">
    <property type="entry name" value="ZINC_FINGER_C2H2_1"/>
    <property type="match status" value="1"/>
</dbReference>
<dbReference type="SUPFAM" id="SSF57667">
    <property type="entry name" value="beta-beta-alpha zinc fingers"/>
    <property type="match status" value="1"/>
</dbReference>
<keyword evidence="13" id="KW-1185">Reference proteome</keyword>
<keyword evidence="5" id="KW-0862">Zinc</keyword>
<sequence length="122" mass="14238">MANYRGVGRGVKWRRHLRVHSGERPYKCAFCPKAFTASSILRTHMRQHSGEKPFKFSVHIVASRLHLTLLTTAMFDEIMKLLSAKSSSQQWRYCVLNCCLHVFDYFLNFDVITQDEHCCPQD</sequence>
<dbReference type="FunFam" id="3.30.160.60:FF:000450">
    <property type="entry name" value="PR domain zinc finger protein 14"/>
    <property type="match status" value="1"/>
</dbReference>
<dbReference type="GO" id="GO:0000978">
    <property type="term" value="F:RNA polymerase II cis-regulatory region sequence-specific DNA binding"/>
    <property type="evidence" value="ECO:0007669"/>
    <property type="project" value="TreeGrafter"/>
</dbReference>
<keyword evidence="7" id="KW-0238">DNA-binding</keyword>
<dbReference type="GO" id="GO:0008270">
    <property type="term" value="F:zinc ion binding"/>
    <property type="evidence" value="ECO:0007669"/>
    <property type="project" value="UniProtKB-KW"/>
</dbReference>
<dbReference type="OrthoDB" id="3565419at2759"/>
<evidence type="ECO:0000256" key="5">
    <source>
        <dbReference type="ARBA" id="ARBA00022833"/>
    </source>
</evidence>
<dbReference type="InterPro" id="IPR013087">
    <property type="entry name" value="Znf_C2H2_type"/>
</dbReference>
<accession>A0A2G9U627</accession>
<comment type="subcellular location">
    <subcellularLocation>
        <location evidence="1">Nucleus</location>
    </subcellularLocation>
</comment>
<dbReference type="AlphaFoldDB" id="A0A2G9U627"/>
<evidence type="ECO:0000256" key="9">
    <source>
        <dbReference type="ARBA" id="ARBA00023242"/>
    </source>
</evidence>
<dbReference type="Proteomes" id="UP000230423">
    <property type="component" value="Unassembled WGS sequence"/>
</dbReference>
<dbReference type="EMBL" id="KZ348790">
    <property type="protein sequence ID" value="PIO65719.1"/>
    <property type="molecule type" value="Genomic_DNA"/>
</dbReference>
<evidence type="ECO:0000256" key="8">
    <source>
        <dbReference type="ARBA" id="ARBA00023163"/>
    </source>
</evidence>
<dbReference type="PANTHER" id="PTHR23235:SF142">
    <property type="entry name" value="ZINC FINGER PROTEIN 384"/>
    <property type="match status" value="1"/>
</dbReference>
<evidence type="ECO:0000256" key="3">
    <source>
        <dbReference type="ARBA" id="ARBA00022737"/>
    </source>
</evidence>
<organism evidence="12 13">
    <name type="scientific">Teladorsagia circumcincta</name>
    <name type="common">Brown stomach worm</name>
    <name type="synonym">Ostertagia circumcincta</name>
    <dbReference type="NCBI Taxonomy" id="45464"/>
    <lineage>
        <taxon>Eukaryota</taxon>
        <taxon>Metazoa</taxon>
        <taxon>Ecdysozoa</taxon>
        <taxon>Nematoda</taxon>
        <taxon>Chromadorea</taxon>
        <taxon>Rhabditida</taxon>
        <taxon>Rhabditina</taxon>
        <taxon>Rhabditomorpha</taxon>
        <taxon>Strongyloidea</taxon>
        <taxon>Trichostrongylidae</taxon>
        <taxon>Teladorsagia</taxon>
    </lineage>
</organism>
<keyword evidence="6" id="KW-0805">Transcription regulation</keyword>
<evidence type="ECO:0000256" key="1">
    <source>
        <dbReference type="ARBA" id="ARBA00004123"/>
    </source>
</evidence>
<dbReference type="GO" id="GO:0005634">
    <property type="term" value="C:nucleus"/>
    <property type="evidence" value="ECO:0007669"/>
    <property type="project" value="UniProtKB-SubCell"/>
</dbReference>
<gene>
    <name evidence="12" type="ORF">TELCIR_12591</name>
</gene>
<dbReference type="GO" id="GO:0000981">
    <property type="term" value="F:DNA-binding transcription factor activity, RNA polymerase II-specific"/>
    <property type="evidence" value="ECO:0007669"/>
    <property type="project" value="TreeGrafter"/>
</dbReference>
<protein>
    <submittedName>
        <fullName evidence="12">Zinc finger, C2H2 type</fullName>
    </submittedName>
</protein>
<keyword evidence="8" id="KW-0804">Transcription</keyword>
<evidence type="ECO:0000313" key="12">
    <source>
        <dbReference type="EMBL" id="PIO65719.1"/>
    </source>
</evidence>
<keyword evidence="2" id="KW-0479">Metal-binding</keyword>
<evidence type="ECO:0000256" key="6">
    <source>
        <dbReference type="ARBA" id="ARBA00023015"/>
    </source>
</evidence>
<dbReference type="SMART" id="SM00355">
    <property type="entry name" value="ZnF_C2H2"/>
    <property type="match status" value="1"/>
</dbReference>